<accession>A0A3M8C740</accession>
<reference evidence="1 2" key="1">
    <citation type="submission" date="2018-10" db="EMBL/GenBank/DDBJ databases">
        <title>Phylogenomics of Brevibacillus.</title>
        <authorList>
            <person name="Dunlap C."/>
        </authorList>
    </citation>
    <scope>NUCLEOTIDE SEQUENCE [LARGE SCALE GENOMIC DNA]</scope>
    <source>
        <strain evidence="1 2">JCM 12215</strain>
    </source>
</reference>
<gene>
    <name evidence="1" type="ORF">EDM52_14830</name>
</gene>
<evidence type="ECO:0000313" key="1">
    <source>
        <dbReference type="EMBL" id="RNB71514.1"/>
    </source>
</evidence>
<protein>
    <submittedName>
        <fullName evidence="1">Uncharacterized protein</fullName>
    </submittedName>
</protein>
<dbReference type="EMBL" id="RHHR01000028">
    <property type="protein sequence ID" value="RNB71514.1"/>
    <property type="molecule type" value="Genomic_DNA"/>
</dbReference>
<proteinExistence type="predicted"/>
<keyword evidence="2" id="KW-1185">Reference proteome</keyword>
<organism evidence="1 2">
    <name type="scientific">Brevibacillus invocatus</name>
    <dbReference type="NCBI Taxonomy" id="173959"/>
    <lineage>
        <taxon>Bacteria</taxon>
        <taxon>Bacillati</taxon>
        <taxon>Bacillota</taxon>
        <taxon>Bacilli</taxon>
        <taxon>Bacillales</taxon>
        <taxon>Paenibacillaceae</taxon>
        <taxon>Brevibacillus</taxon>
    </lineage>
</organism>
<dbReference type="Proteomes" id="UP000282028">
    <property type="component" value="Unassembled WGS sequence"/>
</dbReference>
<sequence length="67" mass="7765">MEQNVEFFASWREAAYIRRKMKSSNIQYSIQQIQGKSNILFVFPKVSISQYVYLHILFGTKAGGTSK</sequence>
<dbReference type="AlphaFoldDB" id="A0A3M8C740"/>
<evidence type="ECO:0000313" key="2">
    <source>
        <dbReference type="Proteomes" id="UP000282028"/>
    </source>
</evidence>
<name>A0A3M8C740_9BACL</name>
<comment type="caution">
    <text evidence="1">The sequence shown here is derived from an EMBL/GenBank/DDBJ whole genome shotgun (WGS) entry which is preliminary data.</text>
</comment>
<dbReference type="OrthoDB" id="2468760at2"/>